<evidence type="ECO:0000313" key="3">
    <source>
        <dbReference type="EMBL" id="PKB93043.1"/>
    </source>
</evidence>
<name>A0A2N0NEN4_9GLOM</name>
<comment type="caution">
    <text evidence="3">The sequence shown here is derived from an EMBL/GenBank/DDBJ whole genome shotgun (WGS) entry which is preliminary data.</text>
</comment>
<dbReference type="Gene3D" id="1.20.5.170">
    <property type="match status" value="1"/>
</dbReference>
<evidence type="ECO:0000256" key="2">
    <source>
        <dbReference type="SAM" id="MobiDB-lite"/>
    </source>
</evidence>
<accession>A0A2N0NEN4</accession>
<organism evidence="3 4">
    <name type="scientific">Rhizophagus irregularis</name>
    <dbReference type="NCBI Taxonomy" id="588596"/>
    <lineage>
        <taxon>Eukaryota</taxon>
        <taxon>Fungi</taxon>
        <taxon>Fungi incertae sedis</taxon>
        <taxon>Mucoromycota</taxon>
        <taxon>Glomeromycotina</taxon>
        <taxon>Glomeromycetes</taxon>
        <taxon>Glomerales</taxon>
        <taxon>Glomeraceae</taxon>
        <taxon>Rhizophagus</taxon>
    </lineage>
</organism>
<dbReference type="AlphaFoldDB" id="A0A2N0NEN4"/>
<feature type="non-terminal residue" evidence="3">
    <location>
        <position position="249"/>
    </location>
</feature>
<reference evidence="3 4" key="2">
    <citation type="submission" date="2017-09" db="EMBL/GenBank/DDBJ databases">
        <title>Extensive intraspecific genome diversity in a model arbuscular mycorrhizal fungus.</title>
        <authorList>
            <person name="Chen E.C."/>
            <person name="Morin E."/>
            <person name="Beaudet D."/>
            <person name="Noel J."/>
            <person name="Ndikumana S."/>
            <person name="Charron P."/>
            <person name="St-Onge C."/>
            <person name="Giorgi J."/>
            <person name="Grigoriev I.V."/>
            <person name="Roux C."/>
            <person name="Martin F.M."/>
            <person name="Corradi N."/>
        </authorList>
    </citation>
    <scope>NUCLEOTIDE SEQUENCE [LARGE SCALE GENOMIC DNA]</scope>
    <source>
        <strain evidence="3 4">A5</strain>
    </source>
</reference>
<feature type="coiled-coil region" evidence="1">
    <location>
        <begin position="127"/>
        <end position="154"/>
    </location>
</feature>
<protein>
    <submittedName>
        <fullName evidence="3">Uncharacterized protein</fullName>
    </submittedName>
</protein>
<keyword evidence="1" id="KW-0175">Coiled coil</keyword>
<feature type="region of interest" description="Disordered" evidence="2">
    <location>
        <begin position="211"/>
        <end position="249"/>
    </location>
</feature>
<sequence length="249" mass="28739">MKNAYIYVDENNFPKDATSAINTSYNGSSIFIYPAQLQLKLVINEEKIVIDNKYKTTYNHVIALNTNRTHLVDTNTTPQNTKFQHNRSQYRAPPLQGNVNRQSLHNSFAQNQNQNTSRLQNNPHQNYENLHEKIKQLENQVQTLNTKITQLENNPAQYEKKFSTIETQVDDIATNVNTINEKQVNYDVILQKLTDNISKLSEAVYVRDKPTKISKRTAPYDKTSYEQTKKKHFTRSSSKPSSPKNSADD</sequence>
<gene>
    <name evidence="3" type="ORF">RhiirA5_442518</name>
</gene>
<feature type="compositionally biased region" description="Low complexity" evidence="2">
    <location>
        <begin position="236"/>
        <end position="249"/>
    </location>
</feature>
<dbReference type="SUPFAM" id="SSF57997">
    <property type="entry name" value="Tropomyosin"/>
    <property type="match status" value="1"/>
</dbReference>
<dbReference type="VEuPathDB" id="FungiDB:RhiirA1_405012"/>
<evidence type="ECO:0000313" key="4">
    <source>
        <dbReference type="Proteomes" id="UP000232722"/>
    </source>
</evidence>
<dbReference type="Proteomes" id="UP000232722">
    <property type="component" value="Unassembled WGS sequence"/>
</dbReference>
<reference evidence="3 4" key="1">
    <citation type="submission" date="2016-04" db="EMBL/GenBank/DDBJ databases">
        <title>Genome analyses suggest a sexual origin of heterokaryosis in a supposedly ancient asexual fungus.</title>
        <authorList>
            <person name="Ropars J."/>
            <person name="Sedzielewska K."/>
            <person name="Noel J."/>
            <person name="Charron P."/>
            <person name="Farinelli L."/>
            <person name="Marton T."/>
            <person name="Kruger M."/>
            <person name="Pelin A."/>
            <person name="Brachmann A."/>
            <person name="Corradi N."/>
        </authorList>
    </citation>
    <scope>NUCLEOTIDE SEQUENCE [LARGE SCALE GENOMIC DNA]</scope>
    <source>
        <strain evidence="3 4">A5</strain>
    </source>
</reference>
<evidence type="ECO:0000256" key="1">
    <source>
        <dbReference type="SAM" id="Coils"/>
    </source>
</evidence>
<proteinExistence type="predicted"/>
<dbReference type="EMBL" id="LLXJ01009113">
    <property type="protein sequence ID" value="PKB93043.1"/>
    <property type="molecule type" value="Genomic_DNA"/>
</dbReference>